<feature type="signal peptide" evidence="2">
    <location>
        <begin position="1"/>
        <end position="18"/>
    </location>
</feature>
<reference evidence="3" key="1">
    <citation type="journal article" date="2020" name="Phytopathology">
        <title>Genome Sequence Resources of Colletotrichum truncatum, C. plurivorum, C. musicola, and C. sojae: Four Species Pathogenic to Soybean (Glycine max).</title>
        <authorList>
            <person name="Rogerio F."/>
            <person name="Boufleur T.R."/>
            <person name="Ciampi-Guillardi M."/>
            <person name="Sukno S.A."/>
            <person name="Thon M.R."/>
            <person name="Massola Junior N.S."/>
            <person name="Baroncelli R."/>
        </authorList>
    </citation>
    <scope>NUCLEOTIDE SEQUENCE</scope>
    <source>
        <strain evidence="3">LFN00145</strain>
    </source>
</reference>
<proteinExistence type="predicted"/>
<protein>
    <submittedName>
        <fullName evidence="3">Uncharacterized protein</fullName>
    </submittedName>
</protein>
<sequence>MRAFTLLPLLGSLLFAVAQETSKPDVSISRRNEKLQQFYNHFAKSGDCAVYIDSKVKNDGKTPCKQYCKARGQPENKIGCVSEHVANGKGPYPTDPDGNEYLPGKCKCSEDIDPIAEAFAIPVIESLAKLDNIICGVFVQAVVEAVNIGFAFVPGGQGVTAARTATKAAVQGAKSFAENVMTPYDFFDGWVKKGCGLEKIELDYQKTFDSLVGAPDSLGTSTGCKRKERGKCKTQPARPDPKTTEKKADPPKTTDKKEDAPKPTPMPTTSKQDDAAKTTTTKLVDAAGPNTTAGSDRGLPPGSDKPQATSSGTTSSAAPGETVVTCELCSSRNAKKAARDARWGSMFAPRAAGEACLLDKGPKVGDGEGCAADGPRRRGLLSERSLTRADPSVTVNGKKFWIDCGMHKPCGEAKGDGSIDKYYYLTEDSKCGGDMMFGNALAVGNAVGNKEFQTDGNLDDHVFEKQILTLFFKWLGDGSTTPIGVGLSTKPRPAWVADVILDEDSGRNYKIPANPSLGIPANGATLDTVMAYGLARSDPLDRRTDRGGGLPLSMTSRNFALLEKDINLYKGVFFKEGQPDNIVDNDQNQQNQNRNWIRQHAAVFQYLKYDQGANPNKENVWNKWMRVSNWVDLALHEFDRTYPWGLHQDEPQTQTGGGRSLRAWYRHWIDNYLGGIEGRAQTWAVAAQAAFRSAHQNDDAAAARQWLVKAFGPNGFAVPAQMRFPRVPAAMPYGAYGNLAMTLDRAGNQVNIGQPMLL</sequence>
<gene>
    <name evidence="3" type="ORF">CPLU01_11625</name>
</gene>
<organism evidence="3 4">
    <name type="scientific">Colletotrichum plurivorum</name>
    <dbReference type="NCBI Taxonomy" id="2175906"/>
    <lineage>
        <taxon>Eukaryota</taxon>
        <taxon>Fungi</taxon>
        <taxon>Dikarya</taxon>
        <taxon>Ascomycota</taxon>
        <taxon>Pezizomycotina</taxon>
        <taxon>Sordariomycetes</taxon>
        <taxon>Hypocreomycetidae</taxon>
        <taxon>Glomerellales</taxon>
        <taxon>Glomerellaceae</taxon>
        <taxon>Colletotrichum</taxon>
        <taxon>Colletotrichum orchidearum species complex</taxon>
    </lineage>
</organism>
<feature type="chain" id="PRO_5034542182" evidence="2">
    <location>
        <begin position="19"/>
        <end position="758"/>
    </location>
</feature>
<feature type="compositionally biased region" description="Low complexity" evidence="1">
    <location>
        <begin position="277"/>
        <end position="287"/>
    </location>
</feature>
<evidence type="ECO:0000256" key="2">
    <source>
        <dbReference type="SAM" id="SignalP"/>
    </source>
</evidence>
<feature type="compositionally biased region" description="Low complexity" evidence="1">
    <location>
        <begin position="308"/>
        <end position="318"/>
    </location>
</feature>
<dbReference type="AlphaFoldDB" id="A0A8H6K111"/>
<accession>A0A8H6K111</accession>
<comment type="caution">
    <text evidence="3">The sequence shown here is derived from an EMBL/GenBank/DDBJ whole genome shotgun (WGS) entry which is preliminary data.</text>
</comment>
<keyword evidence="2" id="KW-0732">Signal</keyword>
<evidence type="ECO:0000313" key="4">
    <source>
        <dbReference type="Proteomes" id="UP000654918"/>
    </source>
</evidence>
<feature type="region of interest" description="Disordered" evidence="1">
    <location>
        <begin position="215"/>
        <end position="321"/>
    </location>
</feature>
<dbReference type="EMBL" id="WIGO01000221">
    <property type="protein sequence ID" value="KAF6823062.1"/>
    <property type="molecule type" value="Genomic_DNA"/>
</dbReference>
<evidence type="ECO:0000256" key="1">
    <source>
        <dbReference type="SAM" id="MobiDB-lite"/>
    </source>
</evidence>
<evidence type="ECO:0000313" key="3">
    <source>
        <dbReference type="EMBL" id="KAF6823062.1"/>
    </source>
</evidence>
<feature type="compositionally biased region" description="Basic and acidic residues" evidence="1">
    <location>
        <begin position="239"/>
        <end position="261"/>
    </location>
</feature>
<keyword evidence="4" id="KW-1185">Reference proteome</keyword>
<name>A0A8H6K111_9PEZI</name>
<dbReference type="Proteomes" id="UP000654918">
    <property type="component" value="Unassembled WGS sequence"/>
</dbReference>